<sequence>MDKEQKWAPKKPFHYCYLMYHAETGLYYIGVRSSYNKPEKDLYYGSGSLLWDVYRQQGYFHIDQGKPNGWEKYIVAVFPDRISANQFETQTIAAERKNPYCLNCTFSKKLRLKQLTKN</sequence>
<reference evidence="1 2" key="1">
    <citation type="submission" date="2018-03" db="EMBL/GenBank/DDBJ databases">
        <authorList>
            <person name="Keele B.F."/>
        </authorList>
    </citation>
    <scope>NUCLEOTIDE SEQUENCE [LARGE SCALE GENOMIC DNA]</scope>
    <source>
        <strain evidence="1 2">AU19729</strain>
    </source>
</reference>
<comment type="caution">
    <text evidence="1">The sequence shown here is derived from an EMBL/GenBank/DDBJ whole genome shotgun (WGS) entry which is preliminary data.</text>
</comment>
<organism evidence="1 2">
    <name type="scientific">Burkholderia multivorans</name>
    <dbReference type="NCBI Taxonomy" id="87883"/>
    <lineage>
        <taxon>Bacteria</taxon>
        <taxon>Pseudomonadati</taxon>
        <taxon>Pseudomonadota</taxon>
        <taxon>Betaproteobacteria</taxon>
        <taxon>Burkholderiales</taxon>
        <taxon>Burkholderiaceae</taxon>
        <taxon>Burkholderia</taxon>
        <taxon>Burkholderia cepacia complex</taxon>
    </lineage>
</organism>
<dbReference type="Proteomes" id="UP000238982">
    <property type="component" value="Unassembled WGS sequence"/>
</dbReference>
<accession>A0A2S9MYM9</accession>
<dbReference type="AlphaFoldDB" id="A0A2S9MYM9"/>
<dbReference type="EMBL" id="PVGH01000025">
    <property type="protein sequence ID" value="PRF64877.1"/>
    <property type="molecule type" value="Genomic_DNA"/>
</dbReference>
<evidence type="ECO:0000313" key="2">
    <source>
        <dbReference type="Proteomes" id="UP000238982"/>
    </source>
</evidence>
<evidence type="ECO:0008006" key="3">
    <source>
        <dbReference type="Google" id="ProtNLM"/>
    </source>
</evidence>
<gene>
    <name evidence="1" type="ORF">C6Q15_04150</name>
</gene>
<protein>
    <recommendedName>
        <fullName evidence="3">GIY-YIG domain-containing protein</fullName>
    </recommendedName>
</protein>
<evidence type="ECO:0000313" key="1">
    <source>
        <dbReference type="EMBL" id="PRF64877.1"/>
    </source>
</evidence>
<dbReference type="RefSeq" id="WP_105798597.1">
    <property type="nucleotide sequence ID" value="NZ_PVGH01000025.1"/>
</dbReference>
<name>A0A2S9MYM9_9BURK</name>
<proteinExistence type="predicted"/>